<dbReference type="OrthoDB" id="161570at2759"/>
<accession>A0A9Q0YFD3</accession>
<dbReference type="InterPro" id="IPR016197">
    <property type="entry name" value="Chromo-like_dom_sf"/>
</dbReference>
<organism evidence="1 2">
    <name type="scientific">Holothuria leucospilota</name>
    <name type="common">Black long sea cucumber</name>
    <name type="synonym">Mertensiothuria leucospilota</name>
    <dbReference type="NCBI Taxonomy" id="206669"/>
    <lineage>
        <taxon>Eukaryota</taxon>
        <taxon>Metazoa</taxon>
        <taxon>Echinodermata</taxon>
        <taxon>Eleutherozoa</taxon>
        <taxon>Echinozoa</taxon>
        <taxon>Holothuroidea</taxon>
        <taxon>Aspidochirotacea</taxon>
        <taxon>Aspidochirotida</taxon>
        <taxon>Holothuriidae</taxon>
        <taxon>Holothuria</taxon>
    </lineage>
</organism>
<dbReference type="Proteomes" id="UP001152320">
    <property type="component" value="Unassembled WGS sequence"/>
</dbReference>
<reference evidence="1" key="1">
    <citation type="submission" date="2021-10" db="EMBL/GenBank/DDBJ databases">
        <title>Tropical sea cucumber genome reveals ecological adaptation and Cuvierian tubules defense mechanism.</title>
        <authorList>
            <person name="Chen T."/>
        </authorList>
    </citation>
    <scope>NUCLEOTIDE SEQUENCE</scope>
    <source>
        <strain evidence="1">Nanhai2018</strain>
        <tissue evidence="1">Muscle</tissue>
    </source>
</reference>
<sequence length="68" mass="7930">MEEFKVGQKVQALNELARWESAKVLAINEEENRLLVNFAGWGPEFDEWMHTKRVRLPVLGFQSEIGKE</sequence>
<keyword evidence="2" id="KW-1185">Reference proteome</keyword>
<dbReference type="CDD" id="cd20104">
    <property type="entry name" value="MBT_PHF20L1-like"/>
    <property type="match status" value="1"/>
</dbReference>
<evidence type="ECO:0000313" key="1">
    <source>
        <dbReference type="EMBL" id="KAJ8019107.1"/>
    </source>
</evidence>
<dbReference type="SUPFAM" id="SSF54160">
    <property type="entry name" value="Chromo domain-like"/>
    <property type="match status" value="1"/>
</dbReference>
<dbReference type="Gene3D" id="2.30.30.140">
    <property type="match status" value="1"/>
</dbReference>
<gene>
    <name evidence="1" type="ORF">HOLleu_42519</name>
</gene>
<proteinExistence type="predicted"/>
<comment type="caution">
    <text evidence="1">The sequence shown here is derived from an EMBL/GenBank/DDBJ whole genome shotgun (WGS) entry which is preliminary data.</text>
</comment>
<name>A0A9Q0YFD3_HOLLE</name>
<dbReference type="AlphaFoldDB" id="A0A9Q0YFD3"/>
<evidence type="ECO:0000313" key="2">
    <source>
        <dbReference type="Proteomes" id="UP001152320"/>
    </source>
</evidence>
<dbReference type="EMBL" id="JAIZAY010000083">
    <property type="protein sequence ID" value="KAJ8019107.1"/>
    <property type="molecule type" value="Genomic_DNA"/>
</dbReference>
<protein>
    <submittedName>
        <fullName evidence="1">Uncharacterized protein</fullName>
    </submittedName>
</protein>